<gene>
    <name evidence="9" type="primary">FBAI.1</name>
    <name evidence="9" type="ORF">MICPUN_104949</name>
</gene>
<dbReference type="FunFam" id="3.20.20.70:FF:000140">
    <property type="entry name" value="Fructose-bisphosphate aldolase"/>
    <property type="match status" value="1"/>
</dbReference>
<dbReference type="CDD" id="cd00948">
    <property type="entry name" value="FBP_aldolase_I_a"/>
    <property type="match status" value="1"/>
</dbReference>
<evidence type="ECO:0000256" key="7">
    <source>
        <dbReference type="ARBA" id="ARBA00023270"/>
    </source>
</evidence>
<evidence type="ECO:0000313" key="10">
    <source>
        <dbReference type="Proteomes" id="UP000002009"/>
    </source>
</evidence>
<dbReference type="KEGG" id="mis:MICPUN_104949"/>
<dbReference type="PANTHER" id="PTHR11627">
    <property type="entry name" value="FRUCTOSE-BISPHOSPHATE ALDOLASE"/>
    <property type="match status" value="1"/>
</dbReference>
<evidence type="ECO:0000313" key="9">
    <source>
        <dbReference type="EMBL" id="ACO65944.1"/>
    </source>
</evidence>
<evidence type="ECO:0000256" key="6">
    <source>
        <dbReference type="ARBA" id="ARBA00023239"/>
    </source>
</evidence>
<keyword evidence="10" id="KW-1185">Reference proteome</keyword>
<sequence length="342" mass="36179">MACFKSTYADELVATAAAMSVPGKGVLAADESTGTIGKRFDGIGVENVEENRRAYRELLFTTDGFEKYCSGVIMFEETLFQSCKDGTAFVDLLKSKGIIPGIKVDKGVVPLPGNTRGETTTSGLDGLGERCAKYYAQGARFAKWRAVLTIGDTLPSPQCLDDNARCLARYAAICQQNGLVPIVEPEILTDGAHGIDKCAEVTERVLSCVFAHLAQHGVMLEGMILKPNMVTPGAQSNAGASRAEVAAATVTALRRTCPAAVPGVLFLSGGQSEEDATAHLDLMNKASSEARKNPWTLSFSYGRALQTSCLKAWLGNESNVAAAQAALLRVSEANSKASLGQC</sequence>
<keyword evidence="7" id="KW-0704">Schiff base</keyword>
<comment type="catalytic activity">
    <reaction evidence="1 8">
        <text>beta-D-fructose 1,6-bisphosphate = D-glyceraldehyde 3-phosphate + dihydroxyacetone phosphate</text>
        <dbReference type="Rhea" id="RHEA:14729"/>
        <dbReference type="ChEBI" id="CHEBI:32966"/>
        <dbReference type="ChEBI" id="CHEBI:57642"/>
        <dbReference type="ChEBI" id="CHEBI:59776"/>
        <dbReference type="EC" id="4.1.2.13"/>
    </reaction>
</comment>
<name>C1ECQ2_MICCC</name>
<evidence type="ECO:0000256" key="3">
    <source>
        <dbReference type="ARBA" id="ARBA00010387"/>
    </source>
</evidence>
<dbReference type="EMBL" id="CP001329">
    <property type="protein sequence ID" value="ACO65944.1"/>
    <property type="molecule type" value="Genomic_DNA"/>
</dbReference>
<dbReference type="SUPFAM" id="SSF51569">
    <property type="entry name" value="Aldolase"/>
    <property type="match status" value="1"/>
</dbReference>
<dbReference type="GO" id="GO:0004332">
    <property type="term" value="F:fructose-bisphosphate aldolase activity"/>
    <property type="evidence" value="ECO:0007669"/>
    <property type="project" value="UniProtKB-EC"/>
</dbReference>
<dbReference type="InterPro" id="IPR000741">
    <property type="entry name" value="FBA_I"/>
</dbReference>
<keyword evidence="6 8" id="KW-0456">Lyase</keyword>
<dbReference type="FunCoup" id="C1ECQ2">
    <property type="interactions" value="1331"/>
</dbReference>
<dbReference type="OrthoDB" id="36455at2759"/>
<evidence type="ECO:0000256" key="2">
    <source>
        <dbReference type="ARBA" id="ARBA00004714"/>
    </source>
</evidence>
<protein>
    <recommendedName>
        <fullName evidence="4 8">Fructose-bisphosphate aldolase</fullName>
        <ecNumber evidence="4 8">4.1.2.13</ecNumber>
    </recommendedName>
</protein>
<comment type="pathway">
    <text evidence="2">Carbohydrate degradation; glycolysis; D-glyceraldehyde 3-phosphate and glycerone phosphate from D-glucose: step 4/4.</text>
</comment>
<organism evidence="9 10">
    <name type="scientific">Micromonas commoda (strain RCC299 / NOUM17 / CCMP2709)</name>
    <name type="common">Picoplanktonic green alga</name>
    <dbReference type="NCBI Taxonomy" id="296587"/>
    <lineage>
        <taxon>Eukaryota</taxon>
        <taxon>Viridiplantae</taxon>
        <taxon>Chlorophyta</taxon>
        <taxon>Mamiellophyceae</taxon>
        <taxon>Mamiellales</taxon>
        <taxon>Mamiellaceae</taxon>
        <taxon>Micromonas</taxon>
    </lineage>
</organism>
<dbReference type="InterPro" id="IPR013785">
    <property type="entry name" value="Aldolase_TIM"/>
</dbReference>
<dbReference type="RefSeq" id="XP_002504686.1">
    <property type="nucleotide sequence ID" value="XM_002504640.1"/>
</dbReference>
<accession>C1ECQ2</accession>
<dbReference type="GO" id="GO:0006096">
    <property type="term" value="P:glycolytic process"/>
    <property type="evidence" value="ECO:0007669"/>
    <property type="project" value="UniProtKB-UniPathway"/>
</dbReference>
<dbReference type="STRING" id="296587.C1ECQ2"/>
<evidence type="ECO:0000256" key="4">
    <source>
        <dbReference type="ARBA" id="ARBA00013068"/>
    </source>
</evidence>
<dbReference type="Gene3D" id="3.20.20.70">
    <property type="entry name" value="Aldolase class I"/>
    <property type="match status" value="1"/>
</dbReference>
<dbReference type="NCBIfam" id="NF033379">
    <property type="entry name" value="FrucBisAld_I"/>
    <property type="match status" value="1"/>
</dbReference>
<reference evidence="9 10" key="1">
    <citation type="journal article" date="2009" name="Science">
        <title>Green evolution and dynamic adaptations revealed by genomes of the marine picoeukaryotes Micromonas.</title>
        <authorList>
            <person name="Worden A.Z."/>
            <person name="Lee J.H."/>
            <person name="Mock T."/>
            <person name="Rouze P."/>
            <person name="Simmons M.P."/>
            <person name="Aerts A.L."/>
            <person name="Allen A.E."/>
            <person name="Cuvelier M.L."/>
            <person name="Derelle E."/>
            <person name="Everett M.V."/>
            <person name="Foulon E."/>
            <person name="Grimwood J."/>
            <person name="Gundlach H."/>
            <person name="Henrissat B."/>
            <person name="Napoli C."/>
            <person name="McDonald S.M."/>
            <person name="Parker M.S."/>
            <person name="Rombauts S."/>
            <person name="Salamov A."/>
            <person name="Von Dassow P."/>
            <person name="Badger J.H."/>
            <person name="Coutinho P.M."/>
            <person name="Demir E."/>
            <person name="Dubchak I."/>
            <person name="Gentemann C."/>
            <person name="Eikrem W."/>
            <person name="Gready J.E."/>
            <person name="John U."/>
            <person name="Lanier W."/>
            <person name="Lindquist E.A."/>
            <person name="Lucas S."/>
            <person name="Mayer K.F."/>
            <person name="Moreau H."/>
            <person name="Not F."/>
            <person name="Otillar R."/>
            <person name="Panaud O."/>
            <person name="Pangilinan J."/>
            <person name="Paulsen I."/>
            <person name="Piegu B."/>
            <person name="Poliakov A."/>
            <person name="Robbens S."/>
            <person name="Schmutz J."/>
            <person name="Toulza E."/>
            <person name="Wyss T."/>
            <person name="Zelensky A."/>
            <person name="Zhou K."/>
            <person name="Armbrust E.V."/>
            <person name="Bhattacharya D."/>
            <person name="Goodenough U.W."/>
            <person name="Van de Peer Y."/>
            <person name="Grigoriev I.V."/>
        </authorList>
    </citation>
    <scope>NUCLEOTIDE SEQUENCE [LARGE SCALE GENOMIC DNA]</scope>
    <source>
        <strain evidence="10">RCC299 / NOUM17</strain>
    </source>
</reference>
<dbReference type="GeneID" id="8246228"/>
<dbReference type="Proteomes" id="UP000002009">
    <property type="component" value="Chromosome 9"/>
</dbReference>
<dbReference type="EC" id="4.1.2.13" evidence="4 8"/>
<evidence type="ECO:0000256" key="5">
    <source>
        <dbReference type="ARBA" id="ARBA00023152"/>
    </source>
</evidence>
<proteinExistence type="inferred from homology"/>
<dbReference type="Pfam" id="PF00274">
    <property type="entry name" value="Glycolytic"/>
    <property type="match status" value="1"/>
</dbReference>
<evidence type="ECO:0000256" key="8">
    <source>
        <dbReference type="RuleBase" id="RU003994"/>
    </source>
</evidence>
<evidence type="ECO:0000256" key="1">
    <source>
        <dbReference type="ARBA" id="ARBA00000441"/>
    </source>
</evidence>
<dbReference type="eggNOG" id="KOG1557">
    <property type="taxonomic scope" value="Eukaryota"/>
</dbReference>
<dbReference type="SMR" id="C1ECQ2"/>
<keyword evidence="5 8" id="KW-0324">Glycolysis</keyword>
<dbReference type="OMA" id="NFVANHA"/>
<dbReference type="InterPro" id="IPR029768">
    <property type="entry name" value="Aldolase_I_AS"/>
</dbReference>
<dbReference type="InParanoid" id="C1ECQ2"/>
<dbReference type="UniPathway" id="UPA00109">
    <property type="reaction ID" value="UER00183"/>
</dbReference>
<comment type="similarity">
    <text evidence="3 8">Belongs to the class I fructose-bisphosphate aldolase family.</text>
</comment>
<dbReference type="AlphaFoldDB" id="C1ECQ2"/>
<dbReference type="PROSITE" id="PS00158">
    <property type="entry name" value="ALDOLASE_CLASS_I"/>
    <property type="match status" value="1"/>
</dbReference>